<feature type="transmembrane region" description="Helical" evidence="1">
    <location>
        <begin position="132"/>
        <end position="152"/>
    </location>
</feature>
<evidence type="ECO:0000313" key="3">
    <source>
        <dbReference type="Proteomes" id="UP000177676"/>
    </source>
</evidence>
<gene>
    <name evidence="2" type="ORF">A3I92_02040</name>
</gene>
<comment type="caution">
    <text evidence="2">The sequence shown here is derived from an EMBL/GenBank/DDBJ whole genome shotgun (WGS) entry which is preliminary data.</text>
</comment>
<reference evidence="2 3" key="1">
    <citation type="journal article" date="2016" name="Nat. Commun.">
        <title>Thousands of microbial genomes shed light on interconnected biogeochemical processes in an aquifer system.</title>
        <authorList>
            <person name="Anantharaman K."/>
            <person name="Brown C.T."/>
            <person name="Hug L.A."/>
            <person name="Sharon I."/>
            <person name="Castelle C.J."/>
            <person name="Probst A.J."/>
            <person name="Thomas B.C."/>
            <person name="Singh A."/>
            <person name="Wilkins M.J."/>
            <person name="Karaoz U."/>
            <person name="Brodie E.L."/>
            <person name="Williams K.H."/>
            <person name="Hubbard S.S."/>
            <person name="Banfield J.F."/>
        </authorList>
    </citation>
    <scope>NUCLEOTIDE SEQUENCE [LARGE SCALE GENOMIC DNA]</scope>
</reference>
<keyword evidence="1" id="KW-0472">Membrane</keyword>
<protein>
    <submittedName>
        <fullName evidence="2">Uncharacterized protein</fullName>
    </submittedName>
</protein>
<sequence length="159" mass="18355">MSRREQQDTAFPIPVTQRLDIFSLPPQDDYERAKDKARELLRSIISEKEWEELKTKGTITIPGKRGAYVLSPYSQTEIRDKTSSRCMAYACLQLTLSAPTYDRMVAEYLILKNIEDYYWETANIFDRTGNRFSIAVLFLIAFDIALFANLLLDVLTAAR</sequence>
<organism evidence="2 3">
    <name type="scientific">Candidatus Yanofskybacteria bacterium RIFCSPLOWO2_02_FULL_43_10b</name>
    <dbReference type="NCBI Taxonomy" id="1802704"/>
    <lineage>
        <taxon>Bacteria</taxon>
        <taxon>Candidatus Yanofskyibacteriota</taxon>
    </lineage>
</organism>
<evidence type="ECO:0000256" key="1">
    <source>
        <dbReference type="SAM" id="Phobius"/>
    </source>
</evidence>
<proteinExistence type="predicted"/>
<evidence type="ECO:0000313" key="2">
    <source>
        <dbReference type="EMBL" id="OGN30393.1"/>
    </source>
</evidence>
<dbReference type="EMBL" id="MGKS01000051">
    <property type="protein sequence ID" value="OGN30393.1"/>
    <property type="molecule type" value="Genomic_DNA"/>
</dbReference>
<keyword evidence="1" id="KW-1133">Transmembrane helix</keyword>
<dbReference type="AlphaFoldDB" id="A0A1F8GYA8"/>
<name>A0A1F8GYA8_9BACT</name>
<keyword evidence="1" id="KW-0812">Transmembrane</keyword>
<dbReference type="Proteomes" id="UP000177676">
    <property type="component" value="Unassembled WGS sequence"/>
</dbReference>
<accession>A0A1F8GYA8</accession>